<evidence type="ECO:0000313" key="2">
    <source>
        <dbReference type="Proteomes" id="UP001148629"/>
    </source>
</evidence>
<accession>A0ACC1RTQ1</accession>
<dbReference type="EMBL" id="JANRMS010001964">
    <property type="protein sequence ID" value="KAJ3525108.1"/>
    <property type="molecule type" value="Genomic_DNA"/>
</dbReference>
<reference evidence="1" key="1">
    <citation type="submission" date="2022-08" db="EMBL/GenBank/DDBJ databases">
        <title>Genome Sequence of Fusarium decemcellulare.</title>
        <authorList>
            <person name="Buettner E."/>
        </authorList>
    </citation>
    <scope>NUCLEOTIDE SEQUENCE</scope>
    <source>
        <strain evidence="1">Babe19</strain>
    </source>
</reference>
<keyword evidence="2" id="KW-1185">Reference proteome</keyword>
<gene>
    <name evidence="1" type="ORF">NM208_g11783</name>
</gene>
<name>A0ACC1RTQ1_9HYPO</name>
<comment type="caution">
    <text evidence="1">The sequence shown here is derived from an EMBL/GenBank/DDBJ whole genome shotgun (WGS) entry which is preliminary data.</text>
</comment>
<dbReference type="Proteomes" id="UP001148629">
    <property type="component" value="Unassembled WGS sequence"/>
</dbReference>
<protein>
    <submittedName>
        <fullName evidence="1">Uncharacterized protein</fullName>
    </submittedName>
</protein>
<sequence>MREFTYSPFNYPNEIRVLALSPGHGGQDLEGSMQHIRLSTDSSPTPTNIQTVQPVQLPEHDSLPQATTFPYTGQPTPRQNTRLPYPTKPNPSSVWTWDHIASKKVDVLKQKRNRQIGVNEQVIRFNCTRREYSLQDYDALSYTWGDPSRTHSIIVNNKLLGIAQNLYTALIQLRSATEPRILWIDAICIDQDNIQERSHQVQMMRRVFSAASSVIVWLGDPQGNVDSTLDMVLDYNRREVPEAVFDYPEKPLIGLSNLFRRSWWKRIWIVQEVVVARELVILLGRTIFPWSFLANMCWGIQQNEFRPEFGFFFRPILWSCGYQKFVALDNFRQHRVMTLVGLLRSTQDYQASDPRDKLYALLGVASDVSAEDIIPDYTRPVQKVYEDLVKFMAVQRRSLDILPSGRLSSSDQVSPSWLPHWQVTSFIQPLSGENSSYRAAGDTRAVVDMSQFPLTLTVEGILADEVEVLDYSTAPLLVDWFWSTKVRLHSQSLGIGIVIKTIRLLWQMIVANKDHAGNRASPVLEEYLESFVKDTSQVNSRAAKDCSDAVIRTIKGRQFFTTKQGRMGLAPAGIQIEDRVAIVKGCHVPLILRPVESHWVLVGEAYVMGMMDGEVISGFREGRYKTRMIQLR</sequence>
<evidence type="ECO:0000313" key="1">
    <source>
        <dbReference type="EMBL" id="KAJ3525108.1"/>
    </source>
</evidence>
<proteinExistence type="predicted"/>
<organism evidence="1 2">
    <name type="scientific">Fusarium decemcellulare</name>
    <dbReference type="NCBI Taxonomy" id="57161"/>
    <lineage>
        <taxon>Eukaryota</taxon>
        <taxon>Fungi</taxon>
        <taxon>Dikarya</taxon>
        <taxon>Ascomycota</taxon>
        <taxon>Pezizomycotina</taxon>
        <taxon>Sordariomycetes</taxon>
        <taxon>Hypocreomycetidae</taxon>
        <taxon>Hypocreales</taxon>
        <taxon>Nectriaceae</taxon>
        <taxon>Fusarium</taxon>
        <taxon>Fusarium decemcellulare species complex</taxon>
    </lineage>
</organism>